<organism evidence="2 3">
    <name type="scientific">Mycena citricolor</name>
    <dbReference type="NCBI Taxonomy" id="2018698"/>
    <lineage>
        <taxon>Eukaryota</taxon>
        <taxon>Fungi</taxon>
        <taxon>Dikarya</taxon>
        <taxon>Basidiomycota</taxon>
        <taxon>Agaricomycotina</taxon>
        <taxon>Agaricomycetes</taxon>
        <taxon>Agaricomycetidae</taxon>
        <taxon>Agaricales</taxon>
        <taxon>Marasmiineae</taxon>
        <taxon>Mycenaceae</taxon>
        <taxon>Mycena</taxon>
    </lineage>
</organism>
<comment type="caution">
    <text evidence="2">The sequence shown here is derived from an EMBL/GenBank/DDBJ whole genome shotgun (WGS) entry which is preliminary data.</text>
</comment>
<dbReference type="Proteomes" id="UP001295794">
    <property type="component" value="Unassembled WGS sequence"/>
</dbReference>
<sequence>MASTVFNSFAHFVIVMRVYRLWDRRKEIKWILIVAFTTAMSVAAAFAVLSLRQLDRTMTFTPALDMCTISTKPESLKFCLAALTAFDLFIIVMTIFNALDRPHRHQADVMTALQNDGARMFVVMSIPCAKRTEDCNRFVDLPIHLVLRLTSLIISIVGDNTSFFPALLYVLPGMRMYNVLYLR</sequence>
<feature type="transmembrane region" description="Helical" evidence="1">
    <location>
        <begin position="30"/>
        <end position="51"/>
    </location>
</feature>
<accession>A0AAD2I0D2</accession>
<keyword evidence="3" id="KW-1185">Reference proteome</keyword>
<keyword evidence="1" id="KW-1133">Transmembrane helix</keyword>
<evidence type="ECO:0000313" key="2">
    <source>
        <dbReference type="EMBL" id="CAK5284761.1"/>
    </source>
</evidence>
<dbReference type="EMBL" id="CAVNYO010000480">
    <property type="protein sequence ID" value="CAK5284761.1"/>
    <property type="molecule type" value="Genomic_DNA"/>
</dbReference>
<reference evidence="2" key="1">
    <citation type="submission" date="2023-11" db="EMBL/GenBank/DDBJ databases">
        <authorList>
            <person name="De Vega J J."/>
            <person name="De Vega J J."/>
        </authorList>
    </citation>
    <scope>NUCLEOTIDE SEQUENCE</scope>
</reference>
<proteinExistence type="predicted"/>
<gene>
    <name evidence="2" type="ORF">MYCIT1_LOCUS38209</name>
</gene>
<feature type="transmembrane region" description="Helical" evidence="1">
    <location>
        <begin position="75"/>
        <end position="96"/>
    </location>
</feature>
<keyword evidence="1" id="KW-0812">Transmembrane</keyword>
<name>A0AAD2I0D2_9AGAR</name>
<protein>
    <submittedName>
        <fullName evidence="2">Uncharacterized protein</fullName>
    </submittedName>
</protein>
<evidence type="ECO:0000313" key="3">
    <source>
        <dbReference type="Proteomes" id="UP001295794"/>
    </source>
</evidence>
<keyword evidence="1" id="KW-0472">Membrane</keyword>
<evidence type="ECO:0000256" key="1">
    <source>
        <dbReference type="SAM" id="Phobius"/>
    </source>
</evidence>
<dbReference type="AlphaFoldDB" id="A0AAD2I0D2"/>